<name>A0A6P7GMH8_DIAVI</name>
<reference evidence="1" key="2">
    <citation type="submission" date="2025-05" db="UniProtKB">
        <authorList>
            <consortium name="EnsemblMetazoa"/>
        </authorList>
    </citation>
    <scope>IDENTIFICATION</scope>
</reference>
<dbReference type="InParanoid" id="A0A6P7GMH8"/>
<protein>
    <submittedName>
        <fullName evidence="3">Uncharacterized protein LOC114338597</fullName>
    </submittedName>
</protein>
<dbReference type="EnsemblMetazoa" id="XM_050655709.1">
    <property type="protein sequence ID" value="XP_050511666.1"/>
    <property type="gene ID" value="LOC126887834"/>
</dbReference>
<dbReference type="RefSeq" id="XP_028145000.1">
    <property type="nucleotide sequence ID" value="XM_028289199.1"/>
</dbReference>
<gene>
    <name evidence="3" type="primary">LOC114338597</name>
</gene>
<dbReference type="OrthoDB" id="8191506at2759"/>
<organism evidence="3">
    <name type="scientific">Diabrotica virgifera virgifera</name>
    <name type="common">western corn rootworm</name>
    <dbReference type="NCBI Taxonomy" id="50390"/>
    <lineage>
        <taxon>Eukaryota</taxon>
        <taxon>Metazoa</taxon>
        <taxon>Ecdysozoa</taxon>
        <taxon>Arthropoda</taxon>
        <taxon>Hexapoda</taxon>
        <taxon>Insecta</taxon>
        <taxon>Pterygota</taxon>
        <taxon>Neoptera</taxon>
        <taxon>Endopterygota</taxon>
        <taxon>Coleoptera</taxon>
        <taxon>Polyphaga</taxon>
        <taxon>Cucujiformia</taxon>
        <taxon>Chrysomeloidea</taxon>
        <taxon>Chrysomelidae</taxon>
        <taxon>Galerucinae</taxon>
        <taxon>Diabroticina</taxon>
        <taxon>Diabroticites</taxon>
        <taxon>Diabrotica</taxon>
    </lineage>
</organism>
<accession>A0A6P7GMH8</accession>
<evidence type="ECO:0000313" key="2">
    <source>
        <dbReference type="Proteomes" id="UP001652700"/>
    </source>
</evidence>
<keyword evidence="2" id="KW-1185">Reference proteome</keyword>
<evidence type="ECO:0000313" key="3">
    <source>
        <dbReference type="RefSeq" id="XP_028145000.1"/>
    </source>
</evidence>
<reference evidence="3" key="1">
    <citation type="submission" date="2025-04" db="UniProtKB">
        <authorList>
            <consortium name="RefSeq"/>
        </authorList>
    </citation>
    <scope>IDENTIFICATION</scope>
    <source>
        <tissue evidence="3">Whole insect</tissue>
    </source>
</reference>
<sequence length="209" mass="24100">MNKPKDKNMSKNVNQRMQRIGCNSATSKNSNQLVKKTLVRNTEKPKPVTKVIKNNITPGRSEPSESKSVQVPEPIKKIESFEFPEHYTTLNLFKKIDSITKYRKTKSCSDADYKNLAVDEKVKQVNFPYSQPLYKDLLPLRCDKPRTQPFAASRNPLPQKDKELLLADFVQPRNIPNYYSIPSIDINDKITPCRNTNLRLYKLLQINSS</sequence>
<proteinExistence type="predicted"/>
<dbReference type="AlphaFoldDB" id="A0A6P7GMH8"/>
<evidence type="ECO:0000313" key="1">
    <source>
        <dbReference type="EnsemblMetazoa" id="XP_050511666.1"/>
    </source>
</evidence>
<dbReference type="Proteomes" id="UP001652700">
    <property type="component" value="Unplaced"/>
</dbReference>